<dbReference type="STRING" id="84029.CROST_02300"/>
<name>A0A1S8LP38_9CLOT</name>
<dbReference type="KEGG" id="crw:CROST_013860"/>
<protein>
    <submittedName>
        <fullName evidence="1">Uncharacterized protein</fullName>
    </submittedName>
</protein>
<organism evidence="1 2">
    <name type="scientific">Clostridium felsineum</name>
    <dbReference type="NCBI Taxonomy" id="36839"/>
    <lineage>
        <taxon>Bacteria</taxon>
        <taxon>Bacillati</taxon>
        <taxon>Bacillota</taxon>
        <taxon>Clostridia</taxon>
        <taxon>Eubacteriales</taxon>
        <taxon>Clostridiaceae</taxon>
        <taxon>Clostridium</taxon>
    </lineage>
</organism>
<reference evidence="1 2" key="1">
    <citation type="submission" date="2022-04" db="EMBL/GenBank/DDBJ databases">
        <title>Genome sequence of C. roseum typestrain.</title>
        <authorList>
            <person name="Poehlein A."/>
            <person name="Schoch T."/>
            <person name="Duerre P."/>
            <person name="Daniel R."/>
        </authorList>
    </citation>
    <scope>NUCLEOTIDE SEQUENCE [LARGE SCALE GENOMIC DNA]</scope>
    <source>
        <strain evidence="1 2">DSM 7320</strain>
    </source>
</reference>
<proteinExistence type="predicted"/>
<accession>A0A1S8LP38</accession>
<gene>
    <name evidence="1" type="ORF">CROST_013860</name>
</gene>
<evidence type="ECO:0000313" key="1">
    <source>
        <dbReference type="EMBL" id="URZ10676.1"/>
    </source>
</evidence>
<evidence type="ECO:0000313" key="2">
    <source>
        <dbReference type="Proteomes" id="UP000190951"/>
    </source>
</evidence>
<sequence>MNRDEKAGVLLMIMIITGALIVNRTMNIHKDFKSLKKPTIENREVGDMGVYKWLTVRDLSKRYKVSEGEIFKILRIKNSKGDENIPIKDLLKKHKKTKTEVRDSLMEIIKKYGDRRDEKL</sequence>
<keyword evidence="2" id="KW-1185">Reference proteome</keyword>
<dbReference type="AlphaFoldDB" id="A0A1S8LP38"/>
<dbReference type="EMBL" id="CP096983">
    <property type="protein sequence ID" value="URZ10676.1"/>
    <property type="molecule type" value="Genomic_DNA"/>
</dbReference>
<dbReference type="RefSeq" id="WP_077832489.1">
    <property type="nucleotide sequence ID" value="NZ_CP096983.1"/>
</dbReference>
<dbReference type="Proteomes" id="UP000190951">
    <property type="component" value="Chromosome"/>
</dbReference>